<dbReference type="Gene3D" id="1.10.510.10">
    <property type="entry name" value="Transferase(Phosphotransferase) domain 1"/>
    <property type="match status" value="1"/>
</dbReference>
<keyword evidence="4" id="KW-0547">Nucleotide-binding</keyword>
<evidence type="ECO:0000256" key="5">
    <source>
        <dbReference type="ARBA" id="ARBA00022777"/>
    </source>
</evidence>
<proteinExistence type="inferred from homology"/>
<evidence type="ECO:0000256" key="6">
    <source>
        <dbReference type="ARBA" id="ARBA00022840"/>
    </source>
</evidence>
<sequence length="116" mass="13595">MQIYRAQPVLETCEKYEERWCQAMKIDVCGFQPVVSPDNQQEQLFDAILNGFFDFPAPYWNNIGDSVRNLIINMLQSDPELRFSSEDILDHPWLTSDVVDDTRDPNGYRTISNRVY</sequence>
<keyword evidence="3" id="KW-0808">Transferase</keyword>
<dbReference type="EnsemblMetazoa" id="CPIJ019588-RA">
    <property type="protein sequence ID" value="CPIJ019588-PA"/>
    <property type="gene ID" value="CPIJ019588"/>
</dbReference>
<evidence type="ECO:0000313" key="7">
    <source>
        <dbReference type="EMBL" id="EDS30468.1"/>
    </source>
</evidence>
<dbReference type="GO" id="GO:0005524">
    <property type="term" value="F:ATP binding"/>
    <property type="evidence" value="ECO:0007669"/>
    <property type="project" value="UniProtKB-KW"/>
</dbReference>
<evidence type="ECO:0000256" key="2">
    <source>
        <dbReference type="ARBA" id="ARBA00022527"/>
    </source>
</evidence>
<dbReference type="AlphaFoldDB" id="B0XJJ7"/>
<keyword evidence="2" id="KW-0723">Serine/threonine-protein kinase</keyword>
<evidence type="ECO:0000256" key="4">
    <source>
        <dbReference type="ARBA" id="ARBA00022741"/>
    </source>
</evidence>
<dbReference type="STRING" id="7176.B0XJJ7"/>
<dbReference type="KEGG" id="cqu:CpipJ_CPIJ019588"/>
<keyword evidence="9" id="KW-1185">Reference proteome</keyword>
<dbReference type="Proteomes" id="UP000002320">
    <property type="component" value="Unassembled WGS sequence"/>
</dbReference>
<gene>
    <name evidence="8" type="primary">6053799</name>
    <name evidence="7" type="ORF">CpipJ_CPIJ019588</name>
</gene>
<name>B0XJJ7_CULQU</name>
<evidence type="ECO:0000256" key="1">
    <source>
        <dbReference type="ARBA" id="ARBA00006692"/>
    </source>
</evidence>
<dbReference type="PANTHER" id="PTHR24349">
    <property type="entry name" value="SERINE/THREONINE-PROTEIN KINASE"/>
    <property type="match status" value="1"/>
</dbReference>
<keyword evidence="6" id="KW-0067">ATP-binding</keyword>
<dbReference type="VEuPathDB" id="VectorBase:CQUJHB015575"/>
<accession>B0XJJ7</accession>
<comment type="similarity">
    <text evidence="1">Belongs to the protein kinase superfamily. CAMK Ser/Thr protein kinase family.</text>
</comment>
<dbReference type="eggNOG" id="KOG0032">
    <property type="taxonomic scope" value="Eukaryota"/>
</dbReference>
<dbReference type="InterPro" id="IPR050205">
    <property type="entry name" value="CDPK_Ser/Thr_kinases"/>
</dbReference>
<dbReference type="EMBL" id="DS233541">
    <property type="protein sequence ID" value="EDS30468.1"/>
    <property type="molecule type" value="Genomic_DNA"/>
</dbReference>
<dbReference type="OrthoDB" id="1738954at2759"/>
<organism>
    <name type="scientific">Culex quinquefasciatus</name>
    <name type="common">Southern house mosquito</name>
    <name type="synonym">Culex pungens</name>
    <dbReference type="NCBI Taxonomy" id="7176"/>
    <lineage>
        <taxon>Eukaryota</taxon>
        <taxon>Metazoa</taxon>
        <taxon>Ecdysozoa</taxon>
        <taxon>Arthropoda</taxon>
        <taxon>Hexapoda</taxon>
        <taxon>Insecta</taxon>
        <taxon>Pterygota</taxon>
        <taxon>Neoptera</taxon>
        <taxon>Endopterygota</taxon>
        <taxon>Diptera</taxon>
        <taxon>Nematocera</taxon>
        <taxon>Culicoidea</taxon>
        <taxon>Culicidae</taxon>
        <taxon>Culicinae</taxon>
        <taxon>Culicini</taxon>
        <taxon>Culex</taxon>
        <taxon>Culex</taxon>
    </lineage>
</organism>
<reference evidence="7" key="1">
    <citation type="submission" date="2007-03" db="EMBL/GenBank/DDBJ databases">
        <title>Annotation of Culex pipiens quinquefasciatus.</title>
        <authorList>
            <consortium name="The Broad Institute Genome Sequencing Platform"/>
            <person name="Atkinson P.W."/>
            <person name="Hemingway J."/>
            <person name="Christensen B.M."/>
            <person name="Higgs S."/>
            <person name="Kodira C."/>
            <person name="Hannick L."/>
            <person name="Megy K."/>
            <person name="O'Leary S."/>
            <person name="Pearson M."/>
            <person name="Haas B.J."/>
            <person name="Mauceli E."/>
            <person name="Wortman J.R."/>
            <person name="Lee N.H."/>
            <person name="Guigo R."/>
            <person name="Stanke M."/>
            <person name="Alvarado L."/>
            <person name="Amedeo P."/>
            <person name="Antoine C.H."/>
            <person name="Arensburger P."/>
            <person name="Bidwell S.L."/>
            <person name="Crawford M."/>
            <person name="Camaro F."/>
            <person name="Devon K."/>
            <person name="Engels R."/>
            <person name="Hammond M."/>
            <person name="Howarth C."/>
            <person name="Koehrsen M."/>
            <person name="Lawson D."/>
            <person name="Montgomery P."/>
            <person name="Nene V."/>
            <person name="Nusbaum C."/>
            <person name="Puiu D."/>
            <person name="Romero-Severson J."/>
            <person name="Severson D.W."/>
            <person name="Shumway M."/>
            <person name="Sisk P."/>
            <person name="Stolte C."/>
            <person name="Zeng Q."/>
            <person name="Eisenstadt E."/>
            <person name="Fraser-Liggett C."/>
            <person name="Strausberg R."/>
            <person name="Galagan J."/>
            <person name="Birren B."/>
            <person name="Collins F.H."/>
        </authorList>
    </citation>
    <scope>NUCLEOTIDE SEQUENCE [LARGE SCALE GENOMIC DNA]</scope>
    <source>
        <strain evidence="7">JHB</strain>
    </source>
</reference>
<evidence type="ECO:0000313" key="9">
    <source>
        <dbReference type="Proteomes" id="UP000002320"/>
    </source>
</evidence>
<dbReference type="GO" id="GO:0004674">
    <property type="term" value="F:protein serine/threonine kinase activity"/>
    <property type="evidence" value="ECO:0007669"/>
    <property type="project" value="UniProtKB-KW"/>
</dbReference>
<evidence type="ECO:0000313" key="8">
    <source>
        <dbReference type="EnsemblMetazoa" id="CPIJ019588-PA"/>
    </source>
</evidence>
<dbReference type="SUPFAM" id="SSF56112">
    <property type="entry name" value="Protein kinase-like (PK-like)"/>
    <property type="match status" value="1"/>
</dbReference>
<dbReference type="HOGENOM" id="CLU_2099237_0_0_1"/>
<evidence type="ECO:0000256" key="3">
    <source>
        <dbReference type="ARBA" id="ARBA00022679"/>
    </source>
</evidence>
<protein>
    <submittedName>
        <fullName evidence="7 8">Calcium/calmodulin-dependent protein kinase type 1</fullName>
    </submittedName>
</protein>
<reference evidence="8" key="2">
    <citation type="submission" date="2021-02" db="UniProtKB">
        <authorList>
            <consortium name="EnsemblMetazoa"/>
        </authorList>
    </citation>
    <scope>IDENTIFICATION</scope>
    <source>
        <strain evidence="8">JHB</strain>
    </source>
</reference>
<keyword evidence="5 7" id="KW-0418">Kinase</keyword>
<dbReference type="InterPro" id="IPR011009">
    <property type="entry name" value="Kinase-like_dom_sf"/>
</dbReference>
<dbReference type="VEuPathDB" id="VectorBase:CPIJ019588"/>
<dbReference type="InParanoid" id="B0XJJ7"/>